<proteinExistence type="predicted"/>
<organism evidence="1 2">
    <name type="scientific">Trametes sanguinea</name>
    <dbReference type="NCBI Taxonomy" id="158606"/>
    <lineage>
        <taxon>Eukaryota</taxon>
        <taxon>Fungi</taxon>
        <taxon>Dikarya</taxon>
        <taxon>Basidiomycota</taxon>
        <taxon>Agaricomycotina</taxon>
        <taxon>Agaricomycetes</taxon>
        <taxon>Polyporales</taxon>
        <taxon>Polyporaceae</taxon>
        <taxon>Trametes</taxon>
    </lineage>
</organism>
<name>A0ACC1PR82_9APHY</name>
<gene>
    <name evidence="1" type="ORF">NUW54_g7039</name>
</gene>
<dbReference type="EMBL" id="JANSHE010001967">
    <property type="protein sequence ID" value="KAJ2998347.1"/>
    <property type="molecule type" value="Genomic_DNA"/>
</dbReference>
<keyword evidence="2" id="KW-1185">Reference proteome</keyword>
<evidence type="ECO:0000313" key="1">
    <source>
        <dbReference type="EMBL" id="KAJ2998347.1"/>
    </source>
</evidence>
<protein>
    <submittedName>
        <fullName evidence="1">Uncharacterized protein</fullName>
    </submittedName>
</protein>
<comment type="caution">
    <text evidence="1">The sequence shown here is derived from an EMBL/GenBank/DDBJ whole genome shotgun (WGS) entry which is preliminary data.</text>
</comment>
<evidence type="ECO:0000313" key="2">
    <source>
        <dbReference type="Proteomes" id="UP001144978"/>
    </source>
</evidence>
<sequence length="117" mass="12493">MTPLYPPAKDLQSIASLFPHVDLDVIASVVRHELSAVEVYKLDSRRILESTWNIVEVSMDDSTVSLCAAPLAIETYPSLDSLLVPLNAYFSILSVAACPTASPRSCPATSSAIVATS</sequence>
<reference evidence="1" key="1">
    <citation type="submission" date="2022-08" db="EMBL/GenBank/DDBJ databases">
        <title>Genome Sequence of Pycnoporus sanguineus.</title>
        <authorList>
            <person name="Buettner E."/>
        </authorList>
    </citation>
    <scope>NUCLEOTIDE SEQUENCE</scope>
    <source>
        <strain evidence="1">CG-C14</strain>
    </source>
</reference>
<accession>A0ACC1PR82</accession>
<dbReference type="Proteomes" id="UP001144978">
    <property type="component" value="Unassembled WGS sequence"/>
</dbReference>